<dbReference type="GO" id="GO:0020037">
    <property type="term" value="F:heme binding"/>
    <property type="evidence" value="ECO:0007669"/>
    <property type="project" value="UniProtKB-UniRule"/>
</dbReference>
<dbReference type="OrthoDB" id="260519at2759"/>
<comment type="caution">
    <text evidence="7">The sequence shown here is derived from an EMBL/GenBank/DDBJ whole genome shotgun (WGS) entry which is preliminary data.</text>
</comment>
<keyword evidence="1 5" id="KW-0349">Heme</keyword>
<dbReference type="InterPro" id="IPR018506">
    <property type="entry name" value="Cyt_B5_heme-BS"/>
</dbReference>
<dbReference type="Gene3D" id="3.10.120.10">
    <property type="entry name" value="Cytochrome b5-like heme/steroid binding domain"/>
    <property type="match status" value="1"/>
</dbReference>
<evidence type="ECO:0000256" key="5">
    <source>
        <dbReference type="RuleBase" id="RU362121"/>
    </source>
</evidence>
<dbReference type="Proteomes" id="UP000650467">
    <property type="component" value="Unassembled WGS sequence"/>
</dbReference>
<evidence type="ECO:0000256" key="2">
    <source>
        <dbReference type="ARBA" id="ARBA00022723"/>
    </source>
</evidence>
<organism evidence="7 8">
    <name type="scientific">Chlamydomonas incerta</name>
    <dbReference type="NCBI Taxonomy" id="51695"/>
    <lineage>
        <taxon>Eukaryota</taxon>
        <taxon>Viridiplantae</taxon>
        <taxon>Chlorophyta</taxon>
        <taxon>core chlorophytes</taxon>
        <taxon>Chlorophyceae</taxon>
        <taxon>CS clade</taxon>
        <taxon>Chlamydomonadales</taxon>
        <taxon>Chlamydomonadaceae</taxon>
        <taxon>Chlamydomonas</taxon>
    </lineage>
</organism>
<feature type="domain" description="Cytochrome b5 heme-binding" evidence="6">
    <location>
        <begin position="4"/>
        <end position="84"/>
    </location>
</feature>
<evidence type="ECO:0000256" key="1">
    <source>
        <dbReference type="ARBA" id="ARBA00022617"/>
    </source>
</evidence>
<evidence type="ECO:0000313" key="7">
    <source>
        <dbReference type="EMBL" id="KAG2441804.1"/>
    </source>
</evidence>
<dbReference type="InterPro" id="IPR001199">
    <property type="entry name" value="Cyt_B5-like_heme/steroid-bd"/>
</dbReference>
<gene>
    <name evidence="7" type="ORF">HXX76_003415</name>
</gene>
<name>A0A835TAF6_CHLIN</name>
<dbReference type="Pfam" id="PF00173">
    <property type="entry name" value="Cyt-b5"/>
    <property type="match status" value="1"/>
</dbReference>
<keyword evidence="3 5" id="KW-0408">Iron</keyword>
<dbReference type="AlphaFoldDB" id="A0A835TAF6"/>
<evidence type="ECO:0000256" key="3">
    <source>
        <dbReference type="ARBA" id="ARBA00023004"/>
    </source>
</evidence>
<evidence type="ECO:0000313" key="8">
    <source>
        <dbReference type="Proteomes" id="UP000650467"/>
    </source>
</evidence>
<accession>A0A835TAF6</accession>
<dbReference type="InterPro" id="IPR050668">
    <property type="entry name" value="Cytochrome_b5"/>
</dbReference>
<dbReference type="PROSITE" id="PS50255">
    <property type="entry name" value="CYTOCHROME_B5_2"/>
    <property type="match status" value="1"/>
</dbReference>
<sequence length="103" mass="11721">MTSPKTFTREEVAKHNTAADCWIVINRNGQRRVFDVSNYLQFHPGGARIILEGAGTDMTQQFYSVRHGAAALRSLDRYFIGLLEQPRGPDGFWGCLSTWFRGR</sequence>
<dbReference type="PANTHER" id="PTHR19359">
    <property type="entry name" value="CYTOCHROME B5"/>
    <property type="match status" value="1"/>
</dbReference>
<comment type="similarity">
    <text evidence="4 5">Belongs to the cytochrome b5 family.</text>
</comment>
<protein>
    <recommendedName>
        <fullName evidence="6">Cytochrome b5 heme-binding domain-containing protein</fullName>
    </recommendedName>
</protein>
<dbReference type="GO" id="GO:0016020">
    <property type="term" value="C:membrane"/>
    <property type="evidence" value="ECO:0007669"/>
    <property type="project" value="TreeGrafter"/>
</dbReference>
<reference evidence="7" key="1">
    <citation type="journal article" date="2020" name="bioRxiv">
        <title>Comparative genomics of Chlamydomonas.</title>
        <authorList>
            <person name="Craig R.J."/>
            <person name="Hasan A.R."/>
            <person name="Ness R.W."/>
            <person name="Keightley P.D."/>
        </authorList>
    </citation>
    <scope>NUCLEOTIDE SEQUENCE</scope>
    <source>
        <strain evidence="7">SAG 7.73</strain>
    </source>
</reference>
<dbReference type="GO" id="GO:0046872">
    <property type="term" value="F:metal ion binding"/>
    <property type="evidence" value="ECO:0007669"/>
    <property type="project" value="UniProtKB-UniRule"/>
</dbReference>
<keyword evidence="8" id="KW-1185">Reference proteome</keyword>
<proteinExistence type="inferred from homology"/>
<dbReference type="SUPFAM" id="SSF55856">
    <property type="entry name" value="Cytochrome b5-like heme/steroid binding domain"/>
    <property type="match status" value="1"/>
</dbReference>
<dbReference type="PANTHER" id="PTHR19359:SF41">
    <property type="entry name" value="GEO08203P1"/>
    <property type="match status" value="1"/>
</dbReference>
<dbReference type="PROSITE" id="PS00191">
    <property type="entry name" value="CYTOCHROME_B5_1"/>
    <property type="match status" value="1"/>
</dbReference>
<keyword evidence="2 5" id="KW-0479">Metal-binding</keyword>
<dbReference type="PRINTS" id="PR00363">
    <property type="entry name" value="CYTOCHROMEB5"/>
</dbReference>
<evidence type="ECO:0000256" key="4">
    <source>
        <dbReference type="ARBA" id="ARBA00038168"/>
    </source>
</evidence>
<dbReference type="SMART" id="SM01117">
    <property type="entry name" value="Cyt-b5"/>
    <property type="match status" value="1"/>
</dbReference>
<dbReference type="EMBL" id="JAEHOC010000005">
    <property type="protein sequence ID" value="KAG2441804.1"/>
    <property type="molecule type" value="Genomic_DNA"/>
</dbReference>
<dbReference type="InterPro" id="IPR036400">
    <property type="entry name" value="Cyt_B5-like_heme/steroid_sf"/>
</dbReference>
<evidence type="ECO:0000259" key="6">
    <source>
        <dbReference type="PROSITE" id="PS50255"/>
    </source>
</evidence>